<dbReference type="InterPro" id="IPR003776">
    <property type="entry name" value="YcaO-like_dom"/>
</dbReference>
<dbReference type="Pfam" id="PF13424">
    <property type="entry name" value="TPR_12"/>
    <property type="match status" value="1"/>
</dbReference>
<dbReference type="PROSITE" id="PS50293">
    <property type="entry name" value="TPR_REGION"/>
    <property type="match status" value="1"/>
</dbReference>
<sequence>MKRTGPITLTDAIKEATDDQDKIWLPEKTVAMVKARMKQLDLNILESTSRIDNGRLDIPVFFSTCGHDARKIIGTRKQMGKGATPSQAEASAVMELAERFSFFSFYKNESHTRLGTVEQFGDDAIGFDQIAKSVHDESADLDAAQTIFKSLPLRWTGAWSLTREREVLIPLDWFYAINAFNGPSAGNCIPEALSQGICEIVERHVSSVISRQRLATPRIDPDSASDRCVREMLDKYAKAGIQLHITDFSLEMGIPSVGVLAVDPATFPEKSEIVWTAGTTPSPEKALSRALTEVAQLAGDFNSGSNYVASGLPKFTRLADADYVINAPGPIPLSDLPDISHDNIRREVESCIQALAQRDFEVLVVDTTHPQLAVPAFYTIVPGAHFRERATGTSVAMFAAKLTMERFAPDTAIKRLTEMEQCLPGKYFIQFYLGNCHLERNDPTLALKHFSQALDRSPTDQDRPSIYSYMGVCHKEMGQYDQALAVLAQGEALDPERTDIYNLMGFCHFMKKEHQAAIDCFEKVLRLDPGSAIDYANIASNYREMGRKDEAVRYYRMALELDPGIEFARDNLERLTGHRPD</sequence>
<protein>
    <recommendedName>
        <fullName evidence="2">YcaO domain-containing protein</fullName>
    </recommendedName>
</protein>
<keyword evidence="1" id="KW-0802">TPR repeat</keyword>
<dbReference type="SMART" id="SM00028">
    <property type="entry name" value="TPR"/>
    <property type="match status" value="4"/>
</dbReference>
<dbReference type="InterPro" id="IPR019734">
    <property type="entry name" value="TPR_rpt"/>
</dbReference>
<dbReference type="Pfam" id="PF02624">
    <property type="entry name" value="YcaO"/>
    <property type="match status" value="1"/>
</dbReference>
<dbReference type="EMBL" id="AP021879">
    <property type="protein sequence ID" value="BBO87446.1"/>
    <property type="molecule type" value="Genomic_DNA"/>
</dbReference>
<gene>
    <name evidence="3" type="ORF">DSCOOX_06260</name>
</gene>
<dbReference type="Gene3D" id="1.25.40.10">
    <property type="entry name" value="Tetratricopeptide repeat domain"/>
    <property type="match status" value="1"/>
</dbReference>
<dbReference type="InterPro" id="IPR011990">
    <property type="entry name" value="TPR-like_helical_dom_sf"/>
</dbReference>
<proteinExistence type="predicted"/>
<accession>A0A5K8A4U7</accession>
<dbReference type="Gene3D" id="3.30.1330.230">
    <property type="match status" value="1"/>
</dbReference>
<evidence type="ECO:0000256" key="1">
    <source>
        <dbReference type="PROSITE-ProRule" id="PRU00339"/>
    </source>
</evidence>
<dbReference type="AlphaFoldDB" id="A0A5K8A4U7"/>
<dbReference type="PANTHER" id="PTHR37809">
    <property type="entry name" value="RIBOSOMAL PROTEIN S12 METHYLTHIOTRANSFERASE ACCESSORY FACTOR YCAO"/>
    <property type="match status" value="1"/>
</dbReference>
<dbReference type="Gene3D" id="3.30.160.660">
    <property type="match status" value="1"/>
</dbReference>
<name>A0A5K8A4U7_9BACT</name>
<organism evidence="3 4">
    <name type="scientific">Desulfosarcina ovata subsp. ovata</name>
    <dbReference type="NCBI Taxonomy" id="2752305"/>
    <lineage>
        <taxon>Bacteria</taxon>
        <taxon>Pseudomonadati</taxon>
        <taxon>Thermodesulfobacteriota</taxon>
        <taxon>Desulfobacteria</taxon>
        <taxon>Desulfobacterales</taxon>
        <taxon>Desulfosarcinaceae</taxon>
        <taxon>Desulfosarcina</taxon>
    </lineage>
</organism>
<keyword evidence="4" id="KW-1185">Reference proteome</keyword>
<feature type="repeat" description="TPR" evidence="1">
    <location>
        <begin position="532"/>
        <end position="565"/>
    </location>
</feature>
<evidence type="ECO:0000313" key="4">
    <source>
        <dbReference type="Proteomes" id="UP000422108"/>
    </source>
</evidence>
<dbReference type="NCBIfam" id="TIGR00702">
    <property type="entry name" value="YcaO-type kinase domain"/>
    <property type="match status" value="1"/>
</dbReference>
<dbReference type="PROSITE" id="PS50005">
    <property type="entry name" value="TPR"/>
    <property type="match status" value="4"/>
</dbReference>
<reference evidence="3 4" key="1">
    <citation type="submission" date="2019-11" db="EMBL/GenBank/DDBJ databases">
        <title>Comparative genomics of hydrocarbon-degrading Desulfosarcina strains.</title>
        <authorList>
            <person name="Watanabe M."/>
            <person name="Kojima H."/>
            <person name="Fukui M."/>
        </authorList>
    </citation>
    <scope>NUCLEOTIDE SEQUENCE [LARGE SCALE GENOMIC DNA]</scope>
    <source>
        <strain evidence="4">oXyS1</strain>
    </source>
</reference>
<dbReference type="Gene3D" id="3.30.40.250">
    <property type="match status" value="1"/>
</dbReference>
<evidence type="ECO:0000313" key="3">
    <source>
        <dbReference type="EMBL" id="BBO87446.1"/>
    </source>
</evidence>
<evidence type="ECO:0000259" key="2">
    <source>
        <dbReference type="PROSITE" id="PS51664"/>
    </source>
</evidence>
<dbReference type="PANTHER" id="PTHR37809:SF1">
    <property type="entry name" value="RIBOSOMAL PROTEIN S12 METHYLTHIOTRANSFERASE ACCESSORY FACTOR YCAO"/>
    <property type="match status" value="1"/>
</dbReference>
<dbReference type="Proteomes" id="UP000422108">
    <property type="component" value="Chromosome"/>
</dbReference>
<feature type="repeat" description="TPR" evidence="1">
    <location>
        <begin position="427"/>
        <end position="460"/>
    </location>
</feature>
<dbReference type="SUPFAM" id="SSF48452">
    <property type="entry name" value="TPR-like"/>
    <property type="match status" value="1"/>
</dbReference>
<dbReference type="RefSeq" id="WP_155308900.1">
    <property type="nucleotide sequence ID" value="NZ_AP021879.1"/>
</dbReference>
<feature type="repeat" description="TPR" evidence="1">
    <location>
        <begin position="464"/>
        <end position="497"/>
    </location>
</feature>
<dbReference type="PROSITE" id="PS51664">
    <property type="entry name" value="YCAO"/>
    <property type="match status" value="1"/>
</dbReference>
<feature type="domain" description="YcaO" evidence="2">
    <location>
        <begin position="80"/>
        <end position="424"/>
    </location>
</feature>
<feature type="repeat" description="TPR" evidence="1">
    <location>
        <begin position="498"/>
        <end position="531"/>
    </location>
</feature>